<dbReference type="Proteomes" id="UP000652219">
    <property type="component" value="Unassembled WGS sequence"/>
</dbReference>
<dbReference type="AlphaFoldDB" id="A0A8H6JKT3"/>
<gene>
    <name evidence="4" type="ORF">CSOJ01_03807</name>
</gene>
<evidence type="ECO:0000256" key="2">
    <source>
        <dbReference type="ARBA" id="ARBA00023445"/>
    </source>
</evidence>
<dbReference type="PANTHER" id="PTHR10366">
    <property type="entry name" value="NAD DEPENDENT EPIMERASE/DEHYDRATASE"/>
    <property type="match status" value="1"/>
</dbReference>
<dbReference type="Pfam" id="PF01370">
    <property type="entry name" value="Epimerase"/>
    <property type="match status" value="1"/>
</dbReference>
<dbReference type="InterPro" id="IPR001509">
    <property type="entry name" value="Epimerase_deHydtase"/>
</dbReference>
<dbReference type="PANTHER" id="PTHR10366:SF562">
    <property type="entry name" value="ALDEHYDE REDUCTASE II (AFU_ORTHOLOGUE AFUA_1G11360)"/>
    <property type="match status" value="1"/>
</dbReference>
<evidence type="ECO:0000259" key="3">
    <source>
        <dbReference type="Pfam" id="PF01370"/>
    </source>
</evidence>
<proteinExistence type="inferred from homology"/>
<keyword evidence="5" id="KW-1185">Reference proteome</keyword>
<comment type="similarity">
    <text evidence="2">Belongs to the NAD(P)-dependent epimerase/dehydratase family. Dihydroflavonol-4-reductase subfamily.</text>
</comment>
<dbReference type="Gene3D" id="3.40.50.720">
    <property type="entry name" value="NAD(P)-binding Rossmann-like Domain"/>
    <property type="match status" value="1"/>
</dbReference>
<dbReference type="InterPro" id="IPR050425">
    <property type="entry name" value="NAD(P)_dehydrat-like"/>
</dbReference>
<accession>A0A8H6JKT3</accession>
<dbReference type="EMBL" id="WIGN01000039">
    <property type="protein sequence ID" value="KAF6814977.1"/>
    <property type="molecule type" value="Genomic_DNA"/>
</dbReference>
<protein>
    <submittedName>
        <fullName evidence="4">Nad dependent epimerase</fullName>
    </submittedName>
</protein>
<reference evidence="4 5" key="1">
    <citation type="journal article" date="2020" name="Phytopathology">
        <title>Genome Sequence Resources of Colletotrichum truncatum, C. plurivorum, C. musicola, and C. sojae: Four Species Pathogenic to Soybean (Glycine max).</title>
        <authorList>
            <person name="Rogerio F."/>
            <person name="Boufleur T.R."/>
            <person name="Ciampi-Guillardi M."/>
            <person name="Sukno S.A."/>
            <person name="Thon M.R."/>
            <person name="Massola Junior N.S."/>
            <person name="Baroncelli R."/>
        </authorList>
    </citation>
    <scope>NUCLEOTIDE SEQUENCE [LARGE SCALE GENOMIC DNA]</scope>
    <source>
        <strain evidence="4 5">LFN0009</strain>
    </source>
</reference>
<organism evidence="4 5">
    <name type="scientific">Colletotrichum sojae</name>
    <dbReference type="NCBI Taxonomy" id="2175907"/>
    <lineage>
        <taxon>Eukaryota</taxon>
        <taxon>Fungi</taxon>
        <taxon>Dikarya</taxon>
        <taxon>Ascomycota</taxon>
        <taxon>Pezizomycotina</taxon>
        <taxon>Sordariomycetes</taxon>
        <taxon>Hypocreomycetidae</taxon>
        <taxon>Glomerellales</taxon>
        <taxon>Glomerellaceae</taxon>
        <taxon>Colletotrichum</taxon>
        <taxon>Colletotrichum orchidearum species complex</taxon>
    </lineage>
</organism>
<evidence type="ECO:0000256" key="1">
    <source>
        <dbReference type="ARBA" id="ARBA00023002"/>
    </source>
</evidence>
<keyword evidence="1" id="KW-0560">Oxidoreductase</keyword>
<evidence type="ECO:0000313" key="5">
    <source>
        <dbReference type="Proteomes" id="UP000652219"/>
    </source>
</evidence>
<evidence type="ECO:0000313" key="4">
    <source>
        <dbReference type="EMBL" id="KAF6814977.1"/>
    </source>
</evidence>
<dbReference type="SUPFAM" id="SSF51735">
    <property type="entry name" value="NAD(P)-binding Rossmann-fold domains"/>
    <property type="match status" value="1"/>
</dbReference>
<comment type="caution">
    <text evidence="4">The sequence shown here is derived from an EMBL/GenBank/DDBJ whole genome shotgun (WGS) entry which is preliminary data.</text>
</comment>
<dbReference type="GO" id="GO:0016616">
    <property type="term" value="F:oxidoreductase activity, acting on the CH-OH group of donors, NAD or NADP as acceptor"/>
    <property type="evidence" value="ECO:0007669"/>
    <property type="project" value="TreeGrafter"/>
</dbReference>
<name>A0A8H6JKT3_9PEZI</name>
<dbReference type="InterPro" id="IPR036291">
    <property type="entry name" value="NAD(P)-bd_dom_sf"/>
</dbReference>
<feature type="domain" description="NAD-dependent epimerase/dehydratase" evidence="3">
    <location>
        <begin position="7"/>
        <end position="263"/>
    </location>
</feature>
<sequence>MSSKGLILLTGLNGYIGGRTIEALLEAGYSVRGTVRSRSSAQPTLDALSRFGDMLSVVEIPDTSVPGAFDDAVSGVDGIAHLAQLVAASFGDDPLTVVEQTTQSVTGILESAVKAGTVKSVVLMSSATAVFYPTEGPHVYTEEDWSDAWVEVLKALGKDAPPGVPYMSSKVLGERAFWKFREERKPGFTMTAINPFFVSGSPVAPWPSADKIVFSCKYIYDIMNGGELVGPAPDWDWWVDVRDVARLFVYGFEHAGEADGERYLLSTNWGHPQAMSDILRPAYPQLEIREGEPGKGYLPGWKAPPEIVRDMDGSKALRALGGEYVTFEMSLLDIAKSFEPLLPSLNKP</sequence>